<keyword evidence="2" id="KW-1185">Reference proteome</keyword>
<evidence type="ECO:0000313" key="2">
    <source>
        <dbReference type="Proteomes" id="UP000724584"/>
    </source>
</evidence>
<comment type="caution">
    <text evidence="1">The sequence shown here is derived from an EMBL/GenBank/DDBJ whole genome shotgun (WGS) entry which is preliminary data.</text>
</comment>
<proteinExistence type="predicted"/>
<name>A0ACB7P3N7_9PEZI</name>
<evidence type="ECO:0000313" key="1">
    <source>
        <dbReference type="EMBL" id="KAH6623256.1"/>
    </source>
</evidence>
<gene>
    <name evidence="1" type="ORF">F5144DRAFT_595461</name>
</gene>
<reference evidence="1 2" key="1">
    <citation type="journal article" date="2021" name="Nat. Commun.">
        <title>Genetic determinants of endophytism in the Arabidopsis root mycobiome.</title>
        <authorList>
            <person name="Mesny F."/>
            <person name="Miyauchi S."/>
            <person name="Thiergart T."/>
            <person name="Pickel B."/>
            <person name="Atanasova L."/>
            <person name="Karlsson M."/>
            <person name="Huettel B."/>
            <person name="Barry K.W."/>
            <person name="Haridas S."/>
            <person name="Chen C."/>
            <person name="Bauer D."/>
            <person name="Andreopoulos W."/>
            <person name="Pangilinan J."/>
            <person name="LaButti K."/>
            <person name="Riley R."/>
            <person name="Lipzen A."/>
            <person name="Clum A."/>
            <person name="Drula E."/>
            <person name="Henrissat B."/>
            <person name="Kohler A."/>
            <person name="Grigoriev I.V."/>
            <person name="Martin F.M."/>
            <person name="Hacquard S."/>
        </authorList>
    </citation>
    <scope>NUCLEOTIDE SEQUENCE [LARGE SCALE GENOMIC DNA]</scope>
    <source>
        <strain evidence="1 2">MPI-SDFR-AT-0079</strain>
    </source>
</reference>
<accession>A0ACB7P3N7</accession>
<organism evidence="1 2">
    <name type="scientific">Chaetomium tenue</name>
    <dbReference type="NCBI Taxonomy" id="1854479"/>
    <lineage>
        <taxon>Eukaryota</taxon>
        <taxon>Fungi</taxon>
        <taxon>Dikarya</taxon>
        <taxon>Ascomycota</taxon>
        <taxon>Pezizomycotina</taxon>
        <taxon>Sordariomycetes</taxon>
        <taxon>Sordariomycetidae</taxon>
        <taxon>Sordariales</taxon>
        <taxon>Chaetomiaceae</taxon>
        <taxon>Chaetomium</taxon>
    </lineage>
</organism>
<sequence>MLSEWCFGMETLHFGVDFVSQCVGSCRKVVWPSRSAPNKDVRTLGVKESGDVDMEEKGRLQARHVEGQGEGFSKGGQVGPTAQDLNPSEIDPSCGFGAPRENGVDISSKTSRRSDKSQRMKRVIMAEVDDMPERRYSIGRAIVSI</sequence>
<dbReference type="EMBL" id="JAGIZQ010000006">
    <property type="protein sequence ID" value="KAH6623256.1"/>
    <property type="molecule type" value="Genomic_DNA"/>
</dbReference>
<protein>
    <submittedName>
        <fullName evidence="1">Uncharacterized protein</fullName>
    </submittedName>
</protein>
<dbReference type="Proteomes" id="UP000724584">
    <property type="component" value="Unassembled WGS sequence"/>
</dbReference>